<dbReference type="Pfam" id="PF21758">
    <property type="entry name" value="PAC_bac"/>
    <property type="match status" value="1"/>
</dbReference>
<dbReference type="EMBL" id="CP002780">
    <property type="protein sequence ID" value="AEG59839.1"/>
    <property type="molecule type" value="Genomic_DNA"/>
</dbReference>
<organism evidence="2 3">
    <name type="scientific">Desulforamulus ruminis (strain ATCC 23193 / DSM 2154 / NCIMB 8452 / DL)</name>
    <name type="common">Desulfotomaculum ruminis</name>
    <dbReference type="NCBI Taxonomy" id="696281"/>
    <lineage>
        <taxon>Bacteria</taxon>
        <taxon>Bacillati</taxon>
        <taxon>Bacillota</taxon>
        <taxon>Clostridia</taxon>
        <taxon>Eubacteriales</taxon>
        <taxon>Peptococcaceae</taxon>
        <taxon>Desulforamulus</taxon>
    </lineage>
</organism>
<evidence type="ECO:0000259" key="1">
    <source>
        <dbReference type="Pfam" id="PF21758"/>
    </source>
</evidence>
<gene>
    <name evidence="2" type="ordered locus">Desru_1574</name>
</gene>
<evidence type="ECO:0000313" key="2">
    <source>
        <dbReference type="EMBL" id="AEG59839.1"/>
    </source>
</evidence>
<dbReference type="STRING" id="696281.Desru_1574"/>
<reference evidence="2 3" key="2">
    <citation type="journal article" date="2012" name="Stand. Genomic Sci.">
        <title>Complete genome sequence of the sulfate-reducing firmicute Desulfotomaculum ruminis type strain (DL(T)).</title>
        <authorList>
            <person name="Spring S."/>
            <person name="Visser M."/>
            <person name="Lu M."/>
            <person name="Copeland A."/>
            <person name="Lapidus A."/>
            <person name="Lucas S."/>
            <person name="Cheng J.F."/>
            <person name="Han C."/>
            <person name="Tapia R."/>
            <person name="Goodwin L.A."/>
            <person name="Pitluck S."/>
            <person name="Ivanova N."/>
            <person name="Land M."/>
            <person name="Hauser L."/>
            <person name="Larimer F."/>
            <person name="Rohde M."/>
            <person name="Goker M."/>
            <person name="Detter J.C."/>
            <person name="Kyrpides N.C."/>
            <person name="Woyke T."/>
            <person name="Schaap P.J."/>
            <person name="Plugge C.M."/>
            <person name="Muyzer G."/>
            <person name="Kuever J."/>
            <person name="Pereira I.A."/>
            <person name="Parshina S.N."/>
            <person name="Bernier-Latmani R."/>
            <person name="Stams A.J."/>
            <person name="Klenk H.P."/>
        </authorList>
    </citation>
    <scope>NUCLEOTIDE SEQUENCE [LARGE SCALE GENOMIC DNA]</scope>
    <source>
        <strain evidence="3">ATCC 23193 / DSM 2154 / NCIB 8452 / DL</strain>
    </source>
</reference>
<proteinExistence type="predicted"/>
<dbReference type="AlphaFoldDB" id="F6DRS8"/>
<accession>F6DRS8</accession>
<dbReference type="eggNOG" id="ENOG5032Z3Y">
    <property type="taxonomic scope" value="Bacteria"/>
</dbReference>
<dbReference type="KEGG" id="dru:Desru_1574"/>
<protein>
    <recommendedName>
        <fullName evidence="1">Prenylated flavin chaperone LpdD-like domain-containing protein</fullName>
    </recommendedName>
</protein>
<dbReference type="HOGENOM" id="CLU_139132_0_0_9"/>
<keyword evidence="3" id="KW-1185">Reference proteome</keyword>
<name>F6DRS8_DESRL</name>
<dbReference type="OrthoDB" id="5878625at2"/>
<sequence length="131" mass="14411">MIPLIKNQVFYCGEGRHRVCLTVHFTGNGLVCQLYGGDNPHVGAVVLTVPRPSLQDPERVSCNSSVLPLLGHKEDELAKPLAEGVAVHFHQPVVLVAGIHVDYASEEDIYQLVANCQEVFGQLLRRCPEEI</sequence>
<dbReference type="RefSeq" id="WP_013841606.1">
    <property type="nucleotide sequence ID" value="NC_015589.1"/>
</dbReference>
<dbReference type="InterPro" id="IPR048844">
    <property type="entry name" value="LpdD_chaperone-like"/>
</dbReference>
<evidence type="ECO:0000313" key="3">
    <source>
        <dbReference type="Proteomes" id="UP000009234"/>
    </source>
</evidence>
<feature type="domain" description="Prenylated flavin chaperone LpdD-like" evidence="1">
    <location>
        <begin position="14"/>
        <end position="125"/>
    </location>
</feature>
<reference evidence="3" key="1">
    <citation type="submission" date="2011-05" db="EMBL/GenBank/DDBJ databases">
        <title>Complete sequence of Desulfotomaculum ruminis DSM 2154.</title>
        <authorList>
            <person name="Lucas S."/>
            <person name="Copeland A."/>
            <person name="Lapidus A."/>
            <person name="Cheng J.-F."/>
            <person name="Goodwin L."/>
            <person name="Pitluck S."/>
            <person name="Lu M."/>
            <person name="Detter J.C."/>
            <person name="Han C."/>
            <person name="Tapia R."/>
            <person name="Land M."/>
            <person name="Hauser L."/>
            <person name="Kyrpides N."/>
            <person name="Ivanova N."/>
            <person name="Mikhailova N."/>
            <person name="Pagani I."/>
            <person name="Stams A.J.M."/>
            <person name="Plugge C.M."/>
            <person name="Muyzer G."/>
            <person name="Kuever J."/>
            <person name="Parshina S.N."/>
            <person name="Ivanova A.E."/>
            <person name="Nazina T.N."/>
            <person name="Brambilla E."/>
            <person name="Spring S."/>
            <person name="Klenk H.-P."/>
            <person name="Woyke T."/>
        </authorList>
    </citation>
    <scope>NUCLEOTIDE SEQUENCE [LARGE SCALE GENOMIC DNA]</scope>
    <source>
        <strain evidence="3">ATCC 23193 / DSM 2154 / NCIB 8452 / DL</strain>
    </source>
</reference>
<dbReference type="Proteomes" id="UP000009234">
    <property type="component" value="Chromosome"/>
</dbReference>